<sequence>MSIELLIAIAFIFLSVLAFFSVAEESVDVKSMSLDDLAMLLLLEFRDIRTLPYEHRTERYEEWEQKFIIFCERSDSQRVERYKGVLRAVK</sequence>
<accession>A0A0F4QST3</accession>
<dbReference type="RefSeq" id="WP_046004246.1">
    <property type="nucleotide sequence ID" value="NZ_JXYA01000013.1"/>
</dbReference>
<evidence type="ECO:0000313" key="2">
    <source>
        <dbReference type="Proteomes" id="UP000033452"/>
    </source>
</evidence>
<protein>
    <submittedName>
        <fullName evidence="1">Uncharacterized protein</fullName>
    </submittedName>
</protein>
<proteinExistence type="predicted"/>
<dbReference type="AlphaFoldDB" id="A0A0F4QST3"/>
<comment type="caution">
    <text evidence="1">The sequence shown here is derived from an EMBL/GenBank/DDBJ whole genome shotgun (WGS) entry which is preliminary data.</text>
</comment>
<evidence type="ECO:0000313" key="1">
    <source>
        <dbReference type="EMBL" id="KJZ10761.1"/>
    </source>
</evidence>
<dbReference type="PATRIC" id="fig|43658.5.peg.1459"/>
<keyword evidence="2" id="KW-1185">Reference proteome</keyword>
<name>A0A0F4QST3_9GAMM</name>
<gene>
    <name evidence="1" type="ORF">TW77_06925</name>
</gene>
<dbReference type="EMBL" id="JXYA01000013">
    <property type="protein sequence ID" value="KJZ10761.1"/>
    <property type="molecule type" value="Genomic_DNA"/>
</dbReference>
<organism evidence="1 2">
    <name type="scientific">Pseudoalteromonas rubra</name>
    <dbReference type="NCBI Taxonomy" id="43658"/>
    <lineage>
        <taxon>Bacteria</taxon>
        <taxon>Pseudomonadati</taxon>
        <taxon>Pseudomonadota</taxon>
        <taxon>Gammaproteobacteria</taxon>
        <taxon>Alteromonadales</taxon>
        <taxon>Pseudoalteromonadaceae</taxon>
        <taxon>Pseudoalteromonas</taxon>
    </lineage>
</organism>
<reference evidence="1 2" key="1">
    <citation type="journal article" date="2015" name="BMC Genomics">
        <title>Genome mining reveals unlocked bioactive potential of marine Gram-negative bacteria.</title>
        <authorList>
            <person name="Machado H."/>
            <person name="Sonnenschein E.C."/>
            <person name="Melchiorsen J."/>
            <person name="Gram L."/>
        </authorList>
    </citation>
    <scope>NUCLEOTIDE SEQUENCE [LARGE SCALE GENOMIC DNA]</scope>
    <source>
        <strain evidence="1 2">S2471</strain>
    </source>
</reference>
<dbReference type="Proteomes" id="UP000033452">
    <property type="component" value="Unassembled WGS sequence"/>
</dbReference>